<gene>
    <name evidence="1" type="ORF">JKP88DRAFT_260995</name>
</gene>
<evidence type="ECO:0000313" key="1">
    <source>
        <dbReference type="EMBL" id="KAG5186502.1"/>
    </source>
</evidence>
<dbReference type="AlphaFoldDB" id="A0A835Z6D1"/>
<reference evidence="1" key="1">
    <citation type="submission" date="2021-02" db="EMBL/GenBank/DDBJ databases">
        <title>First Annotated Genome of the Yellow-green Alga Tribonema minus.</title>
        <authorList>
            <person name="Mahan K.M."/>
        </authorList>
    </citation>
    <scope>NUCLEOTIDE SEQUENCE</scope>
    <source>
        <strain evidence="1">UTEX B ZZ1240</strain>
    </source>
</reference>
<protein>
    <submittedName>
        <fullName evidence="1">Uncharacterized protein</fullName>
    </submittedName>
</protein>
<dbReference type="Proteomes" id="UP000664859">
    <property type="component" value="Unassembled WGS sequence"/>
</dbReference>
<evidence type="ECO:0000313" key="2">
    <source>
        <dbReference type="Proteomes" id="UP000664859"/>
    </source>
</evidence>
<organism evidence="1 2">
    <name type="scientific">Tribonema minus</name>
    <dbReference type="NCBI Taxonomy" id="303371"/>
    <lineage>
        <taxon>Eukaryota</taxon>
        <taxon>Sar</taxon>
        <taxon>Stramenopiles</taxon>
        <taxon>Ochrophyta</taxon>
        <taxon>PX clade</taxon>
        <taxon>Xanthophyceae</taxon>
        <taxon>Tribonematales</taxon>
        <taxon>Tribonemataceae</taxon>
        <taxon>Tribonema</taxon>
    </lineage>
</organism>
<accession>A0A835Z6D1</accession>
<dbReference type="EMBL" id="JAFCMP010000112">
    <property type="protein sequence ID" value="KAG5186502.1"/>
    <property type="molecule type" value="Genomic_DNA"/>
</dbReference>
<name>A0A835Z6D1_9STRA</name>
<sequence length="496" mass="54478">MLTGLYHLDICTGLRPNDHLELLAEQGGAAIACSVMLVVNCEDGAACAPYRRGNAQGRHCDVTARYDVPTIGLCNLGIPYYASYSNRSTAVTEIFAAASKMPWGEAQDYIASMSPPGRVLIKQILLSLTSKVQNRGKRHHYVEPTGEADVDVPRPPPALRARSFAGSDVGPGGGGGAQAIAEMAAAAIANMQIVHAASMQQMQATHALSLQQFQRVHHINYRRTSQQHGRTLQQMSQVHSRTLQQSAAAHHAYLAQQQQLAEQQRAQQQRAQQAMFFVYLCMQQRGMYSPYGRPPQMLPSAHTPAIGHNDPPQMLPSAHAHAIHPNAPLQMLPVAHAHAIYPNAPLQMLPVQVAHAQHSHRLAECFGFHTFNVSSHLPVLLMLPLPLMVPYIHYRMLSGARYPVSATRPGRALVGIDTAADQRSIVERARADQRLARAEQPATTAFGAECDAIRAQRRFCAALINAKTLNESLADMKPIEGVNDSRLHVWRKMQRR</sequence>
<proteinExistence type="predicted"/>
<comment type="caution">
    <text evidence="1">The sequence shown here is derived from an EMBL/GenBank/DDBJ whole genome shotgun (WGS) entry which is preliminary data.</text>
</comment>
<keyword evidence="2" id="KW-1185">Reference proteome</keyword>